<dbReference type="EMBL" id="MASI01000003">
    <property type="protein sequence ID" value="ODA67586.1"/>
    <property type="molecule type" value="Genomic_DNA"/>
</dbReference>
<dbReference type="PRINTS" id="PR00370">
    <property type="entry name" value="FMOXYGENASE"/>
</dbReference>
<dbReference type="GO" id="GO:0050660">
    <property type="term" value="F:flavin adenine dinucleotide binding"/>
    <property type="evidence" value="ECO:0007669"/>
    <property type="project" value="InterPro"/>
</dbReference>
<dbReference type="InterPro" id="IPR000960">
    <property type="entry name" value="Flavin_mOase"/>
</dbReference>
<evidence type="ECO:0000256" key="3">
    <source>
        <dbReference type="ARBA" id="ARBA00022827"/>
    </source>
</evidence>
<dbReference type="EC" id="1.14.13.148" evidence="6"/>
<comment type="caution">
    <text evidence="8">The sequence shown here is derived from an EMBL/GenBank/DDBJ whole genome shotgun (WGS) entry which is preliminary data.</text>
</comment>
<keyword evidence="2" id="KW-0285">Flavoprotein</keyword>
<evidence type="ECO:0000313" key="9">
    <source>
        <dbReference type="Proteomes" id="UP000095087"/>
    </source>
</evidence>
<dbReference type="InterPro" id="IPR036188">
    <property type="entry name" value="FAD/NAD-bd_sf"/>
</dbReference>
<dbReference type="STRING" id="1177755.A7A08_01620"/>
<gene>
    <name evidence="8" type="ORF">A7A08_01620</name>
</gene>
<evidence type="ECO:0000256" key="1">
    <source>
        <dbReference type="ARBA" id="ARBA00009183"/>
    </source>
</evidence>
<proteinExistence type="inferred from homology"/>
<sequence>MSETTQQKRYCIIGAGACGLPVVKALAERGIAFDCFERLGDVGGIWNQESPHRVYHSTHLNSSMKLTRYRDFKAAEDLPYYLSAAQAEDYLRAYAKHFGLYDKITFNAEVVRAERVRDGWNVTVKGQAPRKHYDGLIVANGHHWSPRLPEYDGDFSGETIHSHDVKSKEQLRGKRVLVVGAGNSAVDILSDAAAENGRAVHSMRRSYYFFPKMVLGKPTDQFVDLTSRWPLPRSAMRWLYRMGMGVLVGRHHRYGLPEPDHDLFEAHPTACTTYLDHIVHGRIAAKPGIARLDGKTVHFTDDTSEEIDMLIFATGYDLTFPFMDESHVLDEAGRSKLFLHCFDRTADDFFVVGLFEPAEGGVWQLADYQAKLIGSYLVSMVRAPEKARWFAKLKREAHPDIGHGIPYKGTMWHKFEIQHYRFRTYMKRLLKRFGPVADEALDGRKLDTEMVQQELNKAA</sequence>
<accession>A0A1E2RZC9</accession>
<organism evidence="8 9">
    <name type="scientific">Methyloligella halotolerans</name>
    <dbReference type="NCBI Taxonomy" id="1177755"/>
    <lineage>
        <taxon>Bacteria</taxon>
        <taxon>Pseudomonadati</taxon>
        <taxon>Pseudomonadota</taxon>
        <taxon>Alphaproteobacteria</taxon>
        <taxon>Hyphomicrobiales</taxon>
        <taxon>Hyphomicrobiaceae</taxon>
        <taxon>Methyloligella</taxon>
    </lineage>
</organism>
<dbReference type="AlphaFoldDB" id="A0A1E2RZC9"/>
<dbReference type="PIRSF" id="PIRSF000332">
    <property type="entry name" value="FMO"/>
    <property type="match status" value="1"/>
</dbReference>
<dbReference type="RefSeq" id="WP_069094918.1">
    <property type="nucleotide sequence ID" value="NZ_MASI01000003.1"/>
</dbReference>
<keyword evidence="4" id="KW-0521">NADP</keyword>
<evidence type="ECO:0000256" key="5">
    <source>
        <dbReference type="ARBA" id="ARBA00023002"/>
    </source>
</evidence>
<keyword evidence="3" id="KW-0274">FAD</keyword>
<evidence type="ECO:0000256" key="4">
    <source>
        <dbReference type="ARBA" id="ARBA00022857"/>
    </source>
</evidence>
<dbReference type="Pfam" id="PF00743">
    <property type="entry name" value="FMO-like"/>
    <property type="match status" value="1"/>
</dbReference>
<comment type="similarity">
    <text evidence="1">Belongs to the FMO family.</text>
</comment>
<dbReference type="GO" id="GO:0004499">
    <property type="term" value="F:N,N-dimethylaniline monooxygenase activity"/>
    <property type="evidence" value="ECO:0007669"/>
    <property type="project" value="InterPro"/>
</dbReference>
<name>A0A1E2RZC9_9HYPH</name>
<dbReference type="InterPro" id="IPR020946">
    <property type="entry name" value="Flavin_mOase-like"/>
</dbReference>
<dbReference type="GO" id="GO:0050661">
    <property type="term" value="F:NADP binding"/>
    <property type="evidence" value="ECO:0007669"/>
    <property type="project" value="InterPro"/>
</dbReference>
<keyword evidence="5 8" id="KW-0560">Oxidoreductase</keyword>
<protein>
    <recommendedName>
        <fullName evidence="7">Trimethylamine monooxygenase</fullName>
        <ecNumber evidence="6">1.14.13.148</ecNumber>
    </recommendedName>
</protein>
<keyword evidence="9" id="KW-1185">Reference proteome</keyword>
<evidence type="ECO:0000256" key="7">
    <source>
        <dbReference type="ARBA" id="ARBA00035159"/>
    </source>
</evidence>
<evidence type="ECO:0000313" key="8">
    <source>
        <dbReference type="EMBL" id="ODA67586.1"/>
    </source>
</evidence>
<dbReference type="PATRIC" id="fig|1177755.3.peg.1627"/>
<dbReference type="InterPro" id="IPR050346">
    <property type="entry name" value="FMO-like"/>
</dbReference>
<dbReference type="Gene3D" id="3.50.50.60">
    <property type="entry name" value="FAD/NAD(P)-binding domain"/>
    <property type="match status" value="1"/>
</dbReference>
<dbReference type="SUPFAM" id="SSF51905">
    <property type="entry name" value="FAD/NAD(P)-binding domain"/>
    <property type="match status" value="2"/>
</dbReference>
<dbReference type="PANTHER" id="PTHR23023">
    <property type="entry name" value="DIMETHYLANILINE MONOOXYGENASE"/>
    <property type="match status" value="1"/>
</dbReference>
<dbReference type="GO" id="GO:0034899">
    <property type="term" value="F:trimethylamine monooxygenase activity"/>
    <property type="evidence" value="ECO:0007669"/>
    <property type="project" value="UniProtKB-EC"/>
</dbReference>
<reference evidence="8 9" key="1">
    <citation type="submission" date="2016-07" db="EMBL/GenBank/DDBJ databases">
        <title>Draft genome sequence of Methyloligella halotolerans C2T (VKM B-2706T=CCUG 61687T=DSM 25045T), a halotolerant polyhydroxybutyrate accumulating methylotroph.</title>
        <authorList>
            <person name="Vasilenko O.V."/>
            <person name="Doronina N.V."/>
            <person name="Poroshina M.N."/>
            <person name="Tarlachkov S.V."/>
            <person name="Trotsenko Y.A."/>
        </authorList>
    </citation>
    <scope>NUCLEOTIDE SEQUENCE [LARGE SCALE GENOMIC DNA]</scope>
    <source>
        <strain evidence="8 9">VKM B-2706</strain>
    </source>
</reference>
<evidence type="ECO:0000256" key="6">
    <source>
        <dbReference type="ARBA" id="ARBA00034528"/>
    </source>
</evidence>
<evidence type="ECO:0000256" key="2">
    <source>
        <dbReference type="ARBA" id="ARBA00022630"/>
    </source>
</evidence>
<dbReference type="Proteomes" id="UP000095087">
    <property type="component" value="Unassembled WGS sequence"/>
</dbReference>